<gene>
    <name evidence="3" type="ordered locus">PB2503_00587</name>
</gene>
<organism evidence="3 4">
    <name type="scientific">Parvularcula bermudensis (strain ATCC BAA-594 / HTCC2503 / KCTC 12087)</name>
    <dbReference type="NCBI Taxonomy" id="314260"/>
    <lineage>
        <taxon>Bacteria</taxon>
        <taxon>Pseudomonadati</taxon>
        <taxon>Pseudomonadota</taxon>
        <taxon>Alphaproteobacteria</taxon>
        <taxon>Parvularculales</taxon>
        <taxon>Parvularculaceae</taxon>
        <taxon>Parvularcula</taxon>
    </lineage>
</organism>
<dbReference type="OrthoDB" id="98563at2"/>
<reference evidence="3 4" key="2">
    <citation type="journal article" date="2011" name="J. Bacteriol.">
        <title>Complete genome sequence of strain HTCC2503T of Parvularcula bermudensis, the type species of the order "Parvularculales" in the class Alphaproteobacteria.</title>
        <authorList>
            <person name="Oh H.M."/>
            <person name="Kang I."/>
            <person name="Vergin K.L."/>
            <person name="Kang D."/>
            <person name="Rhee K.H."/>
            <person name="Giovannoni S.J."/>
            <person name="Cho J.C."/>
        </authorList>
    </citation>
    <scope>NUCLEOTIDE SEQUENCE [LARGE SCALE GENOMIC DNA]</scope>
    <source>
        <strain evidence="4">ATCC BAA-594 / HTCC2503 / KCTC 12087</strain>
    </source>
</reference>
<evidence type="ECO:0000256" key="1">
    <source>
        <dbReference type="SAM" id="MobiDB-lite"/>
    </source>
</evidence>
<dbReference type="InterPro" id="IPR014862">
    <property type="entry name" value="TrwC"/>
</dbReference>
<dbReference type="Pfam" id="PF13604">
    <property type="entry name" value="AAA_30"/>
    <property type="match status" value="1"/>
</dbReference>
<dbReference type="SUPFAM" id="SSF52540">
    <property type="entry name" value="P-loop containing nucleoside triphosphate hydrolases"/>
    <property type="match status" value="2"/>
</dbReference>
<name>E0TAY9_PARBH</name>
<evidence type="ECO:0000259" key="2">
    <source>
        <dbReference type="Pfam" id="PF08751"/>
    </source>
</evidence>
<dbReference type="KEGG" id="pbr:PB2503_00587"/>
<dbReference type="HOGENOM" id="CLU_001748_0_2_5"/>
<keyword evidence="4" id="KW-1185">Reference proteome</keyword>
<proteinExistence type="predicted"/>
<accession>E0TAY9</accession>
<dbReference type="STRING" id="314260.PB2503_00587"/>
<feature type="region of interest" description="Disordered" evidence="1">
    <location>
        <begin position="61"/>
        <end position="90"/>
    </location>
</feature>
<dbReference type="Proteomes" id="UP000001302">
    <property type="component" value="Chromosome"/>
</dbReference>
<evidence type="ECO:0000313" key="4">
    <source>
        <dbReference type="Proteomes" id="UP000001302"/>
    </source>
</evidence>
<dbReference type="CDD" id="cd17933">
    <property type="entry name" value="DEXSc_RecD-like"/>
    <property type="match status" value="1"/>
</dbReference>
<sequence length="994" mass="108067">MVASIAAVSSASAGAAYYGKDNYYAKGGDAPEPSSWFGKGAASLGLKGGVETETFERVLNGETLDGRRVGQREGETAEQAQARAHRPGIDLTFSPPKDVSLLLYIGGDKRILGAHRAAVDQTLKWAERNLAGTRIRTGPSATPAVKTGNLVIARFEHDISRDKDPQLHTHAVIANITKTDDGRWRALHNDPFFAHRKTLSLAYDATLRNALRELGYRVKLEDGKSGRYSVDGVPDGARAEFSKGKDRIDSAAVGLKHPTPSARDKLAVKTRPAKDELRQEERVALRETRGAPWKATLEHTVAVSVERQAQGHLQRPLDDRAVGRVGMEGLARRMAQNLFRPTKTLRLSENDPYKLERAASEKGYSARAAVSFGLRHHEEREAAFSLHHVRRTALEHAADGVTLRDIDRELRFLRANRKLLVNAKDPNAESTTKRSLTHEERTLSLLQDAGRTGPLVPEQTLRSALESTHLTGGQKAAIGLILGGPNRLVGVQGYAGTGKTTMMRQTAALARDLAPLAKKDGYKVLGLAPTHSARKTLEESGGFDSRTVSAFLREAGGGTLPPDIKNTIVLIDEASFLSTRNMNALLERLIALKPAKIVLSGDRRQHGAVEAGRPFDIAQRAGLPTAIMKDIVRLPKDEGHRDQRAAVEAAAQGKVAVAMKRLGANIVERPGNLAGGAVEAWRALPKDKQDKALLVAPSHRLREAINQGIRSELIANGRLSAETMTISVLRSKNLTRAEAMSPRSYAAGDILQFHARLDAINAKKNTRRLVTAVDEERGRLTLRNARGKDQTVPLSRLQGRYENTPYSLHREEPLELRRGDSVMFTRSNPDAGLSAMDAAKVVGWDQERVSLNVSGTQRQFGRDDPALRSLTHGYAMTSHAAQGRTAKDVVAVMDSKERALTSQVGFYVSISRSADTLALIVNDKERVLNTMQRQTGLKTSAMETEGRIGDLTDLGTHQGTGTTSSLSVPALAADQRNEATGNEQDSSLDQGLSL</sequence>
<dbReference type="NCBIfam" id="TIGR02686">
    <property type="entry name" value="relax_trwC"/>
    <property type="match status" value="1"/>
</dbReference>
<evidence type="ECO:0000313" key="3">
    <source>
        <dbReference type="EMBL" id="ADM08198.1"/>
    </source>
</evidence>
<dbReference type="EMBL" id="CP002156">
    <property type="protein sequence ID" value="ADM08198.1"/>
    <property type="molecule type" value="Genomic_DNA"/>
</dbReference>
<dbReference type="Pfam" id="PF08751">
    <property type="entry name" value="TrwC"/>
    <property type="match status" value="1"/>
</dbReference>
<feature type="compositionally biased region" description="Polar residues" evidence="1">
    <location>
        <begin position="955"/>
        <end position="967"/>
    </location>
</feature>
<dbReference type="InterPro" id="IPR014059">
    <property type="entry name" value="TraI/TrwC_relax"/>
</dbReference>
<feature type="domain" description="TrwC relaxase" evidence="2">
    <location>
        <begin position="12"/>
        <end position="283"/>
    </location>
</feature>
<dbReference type="Gene3D" id="3.40.50.300">
    <property type="entry name" value="P-loop containing nucleotide triphosphate hydrolases"/>
    <property type="match status" value="2"/>
</dbReference>
<dbReference type="AlphaFoldDB" id="E0TAY9"/>
<protein>
    <submittedName>
        <fullName evidence="3">TrwC protein</fullName>
    </submittedName>
</protein>
<feature type="compositionally biased region" description="Basic and acidic residues" evidence="1">
    <location>
        <begin position="64"/>
        <end position="75"/>
    </location>
</feature>
<dbReference type="NCBIfam" id="NF041492">
    <property type="entry name" value="MobF"/>
    <property type="match status" value="1"/>
</dbReference>
<dbReference type="InterPro" id="IPR027417">
    <property type="entry name" value="P-loop_NTPase"/>
</dbReference>
<dbReference type="eggNOG" id="COG0507">
    <property type="taxonomic scope" value="Bacteria"/>
</dbReference>
<dbReference type="SUPFAM" id="SSF55464">
    <property type="entry name" value="Origin of replication-binding domain, RBD-like"/>
    <property type="match status" value="1"/>
</dbReference>
<reference evidence="4" key="1">
    <citation type="submission" date="2010-08" db="EMBL/GenBank/DDBJ databases">
        <title>Genome sequence of Parvularcula bermudensis HTCC2503.</title>
        <authorList>
            <person name="Kang D.-M."/>
            <person name="Oh H.-M."/>
            <person name="Cho J.-C."/>
        </authorList>
    </citation>
    <scope>NUCLEOTIDE SEQUENCE [LARGE SCALE GENOMIC DNA]</scope>
    <source>
        <strain evidence="4">ATCC BAA-594 / HTCC2503 / KCTC 12087</strain>
    </source>
</reference>
<dbReference type="RefSeq" id="WP_013299172.1">
    <property type="nucleotide sequence ID" value="NC_014414.1"/>
</dbReference>
<feature type="region of interest" description="Disordered" evidence="1">
    <location>
        <begin position="937"/>
        <end position="968"/>
    </location>
</feature>